<organism evidence="8 9">
    <name type="scientific">Endobacterium cereale</name>
    <dbReference type="NCBI Taxonomy" id="2663029"/>
    <lineage>
        <taxon>Bacteria</taxon>
        <taxon>Pseudomonadati</taxon>
        <taxon>Pseudomonadota</taxon>
        <taxon>Alphaproteobacteria</taxon>
        <taxon>Hyphomicrobiales</taxon>
        <taxon>Rhizobiaceae</taxon>
        <taxon>Endobacterium</taxon>
    </lineage>
</organism>
<evidence type="ECO:0000256" key="3">
    <source>
        <dbReference type="SAM" id="Coils"/>
    </source>
</evidence>
<feature type="domain" description="HAMP" evidence="7">
    <location>
        <begin position="159"/>
        <end position="206"/>
    </location>
</feature>
<accession>A0A6A8AMT6</accession>
<dbReference type="Proteomes" id="UP000435138">
    <property type="component" value="Unassembled WGS sequence"/>
</dbReference>
<proteinExistence type="inferred from homology"/>
<evidence type="ECO:0000256" key="2">
    <source>
        <dbReference type="PROSITE-ProRule" id="PRU00284"/>
    </source>
</evidence>
<protein>
    <recommendedName>
        <fullName evidence="10">Methyl-accepting chemotaxis protein</fullName>
    </recommendedName>
</protein>
<dbReference type="EMBL" id="WIXI01000051">
    <property type="protein sequence ID" value="MQY50051.1"/>
    <property type="molecule type" value="Genomic_DNA"/>
</dbReference>
<keyword evidence="5" id="KW-1133">Transmembrane helix</keyword>
<comment type="caution">
    <text evidence="8">The sequence shown here is derived from an EMBL/GenBank/DDBJ whole genome shotgun (WGS) entry which is preliminary data.</text>
</comment>
<name>A0A6A8AMT6_9HYPH</name>
<keyword evidence="5" id="KW-0812">Transmembrane</keyword>
<keyword evidence="3" id="KW-0175">Coiled coil</keyword>
<evidence type="ECO:0000313" key="8">
    <source>
        <dbReference type="EMBL" id="MQY50051.1"/>
    </source>
</evidence>
<evidence type="ECO:0000256" key="4">
    <source>
        <dbReference type="SAM" id="MobiDB-lite"/>
    </source>
</evidence>
<reference evidence="8 9" key="1">
    <citation type="submission" date="2019-11" db="EMBL/GenBank/DDBJ databases">
        <title>Genome analysis of Rhizobacterium cereale a novel genus and species isolated from maize roots in North Spain.</title>
        <authorList>
            <person name="Menendez E."/>
            <person name="Flores-Felix J.D."/>
            <person name="Ramirez-Bahena M.-H."/>
            <person name="Igual J.M."/>
            <person name="Garcia-Fraile P."/>
            <person name="Peix A."/>
            <person name="Velazquez E."/>
        </authorList>
    </citation>
    <scope>NUCLEOTIDE SEQUENCE [LARGE SCALE GENOMIC DNA]</scope>
    <source>
        <strain evidence="8 9">RZME27</strain>
    </source>
</reference>
<dbReference type="InterPro" id="IPR004089">
    <property type="entry name" value="MCPsignal_dom"/>
</dbReference>
<keyword evidence="2" id="KW-0807">Transducer</keyword>
<dbReference type="PROSITE" id="PS50111">
    <property type="entry name" value="CHEMOTAXIS_TRANSDUC_2"/>
    <property type="match status" value="1"/>
</dbReference>
<keyword evidence="5" id="KW-0472">Membrane</keyword>
<dbReference type="PROSITE" id="PS50885">
    <property type="entry name" value="HAMP"/>
    <property type="match status" value="1"/>
</dbReference>
<feature type="domain" description="Methyl-accepting transducer" evidence="6">
    <location>
        <begin position="210"/>
        <end position="439"/>
    </location>
</feature>
<comment type="similarity">
    <text evidence="1">Belongs to the methyl-accepting chemotaxis (MCP) protein family.</text>
</comment>
<dbReference type="Gene3D" id="1.10.287.950">
    <property type="entry name" value="Methyl-accepting chemotaxis protein"/>
    <property type="match status" value="1"/>
</dbReference>
<evidence type="ECO:0008006" key="10">
    <source>
        <dbReference type="Google" id="ProtNLM"/>
    </source>
</evidence>
<dbReference type="SUPFAM" id="SSF58104">
    <property type="entry name" value="Methyl-accepting chemotaxis protein (MCP) signaling domain"/>
    <property type="match status" value="1"/>
</dbReference>
<dbReference type="GO" id="GO:0016020">
    <property type="term" value="C:membrane"/>
    <property type="evidence" value="ECO:0007669"/>
    <property type="project" value="InterPro"/>
</dbReference>
<evidence type="ECO:0000259" key="6">
    <source>
        <dbReference type="PROSITE" id="PS50111"/>
    </source>
</evidence>
<evidence type="ECO:0000313" key="9">
    <source>
        <dbReference type="Proteomes" id="UP000435138"/>
    </source>
</evidence>
<feature type="transmembrane region" description="Helical" evidence="5">
    <location>
        <begin position="44"/>
        <end position="66"/>
    </location>
</feature>
<evidence type="ECO:0000256" key="5">
    <source>
        <dbReference type="SAM" id="Phobius"/>
    </source>
</evidence>
<dbReference type="AlphaFoldDB" id="A0A6A8AMT6"/>
<feature type="coiled-coil region" evidence="3">
    <location>
        <begin position="372"/>
        <end position="399"/>
    </location>
</feature>
<feature type="region of interest" description="Disordered" evidence="4">
    <location>
        <begin position="462"/>
        <end position="485"/>
    </location>
</feature>
<keyword evidence="9" id="KW-1185">Reference proteome</keyword>
<evidence type="ECO:0000256" key="1">
    <source>
        <dbReference type="ARBA" id="ARBA00029447"/>
    </source>
</evidence>
<dbReference type="InterPro" id="IPR003660">
    <property type="entry name" value="HAMP_dom"/>
</dbReference>
<gene>
    <name evidence="8" type="ORF">GAO09_28890</name>
</gene>
<sequence length="485" mass="50988">MMTIVTQLRARPVQVLSVLLILNALAVGAMMALAAPIDLAGGTGLWLPVVGAGALLATLAALIALARLVQAPLDRLETSVRTLSAEVARGGDAVPGLGLTLASSGDISASSRSLFRLRQVLSDRNRRAEQDRRDRRSIDEQLTTERLKQAVEDQVRQVAVGELADGLRRLANGELGLQLDLSMPPELEPVRIHFNRASIMLAENMGGDGSHAMVVRDTGIVLEASTELARQGADQASGIVELRRSASMLTHGAAARAEEAQELAALAAWLRAEIMQCAQAITSAKSAVNSVARASADMNATAQDVQNIFRDTSFASLNLGIGAVQSTGGSKDVGALLEEVRTLADRAARAAGKLSGITMPGVAKANSAADVMAKSQADLEALGQQMEAIEDRAATLARAGREDVTVIGEVELVARELEAGARGHANVVEKTVLAMSALSRSLGRMELKLGLFNQPVPSLPAFPPMPAPANTSRPSGPRPYLRRVK</sequence>
<dbReference type="RefSeq" id="WP_153360327.1">
    <property type="nucleotide sequence ID" value="NZ_JAYKOO010000004.1"/>
</dbReference>
<dbReference type="GO" id="GO:0007165">
    <property type="term" value="P:signal transduction"/>
    <property type="evidence" value="ECO:0007669"/>
    <property type="project" value="UniProtKB-KW"/>
</dbReference>
<evidence type="ECO:0000259" key="7">
    <source>
        <dbReference type="PROSITE" id="PS50885"/>
    </source>
</evidence>